<dbReference type="Proteomes" id="UP000275777">
    <property type="component" value="Chromosome"/>
</dbReference>
<evidence type="ECO:0000256" key="1">
    <source>
        <dbReference type="SAM" id="MobiDB-lite"/>
    </source>
</evidence>
<dbReference type="CDD" id="cd00130">
    <property type="entry name" value="PAS"/>
    <property type="match status" value="2"/>
</dbReference>
<dbReference type="InterPro" id="IPR013656">
    <property type="entry name" value="PAS_4"/>
</dbReference>
<dbReference type="SUPFAM" id="SSF55785">
    <property type="entry name" value="PYP-like sensor domain (PAS domain)"/>
    <property type="match status" value="2"/>
</dbReference>
<dbReference type="Pfam" id="PF08448">
    <property type="entry name" value="PAS_4"/>
    <property type="match status" value="2"/>
</dbReference>
<proteinExistence type="predicted"/>
<dbReference type="AlphaFoldDB" id="A0A447TEH1"/>
<protein>
    <submittedName>
        <fullName evidence="4">Predicted integral membrane sensor domain</fullName>
    </submittedName>
</protein>
<dbReference type="InterPro" id="IPR035965">
    <property type="entry name" value="PAS-like_dom_sf"/>
</dbReference>
<feature type="transmembrane region" description="Helical" evidence="2">
    <location>
        <begin position="34"/>
        <end position="52"/>
    </location>
</feature>
<dbReference type="SMART" id="SM00091">
    <property type="entry name" value="PAS"/>
    <property type="match status" value="2"/>
</dbReference>
<evidence type="ECO:0000313" key="4">
    <source>
        <dbReference type="EMBL" id="VEB43283.1"/>
    </source>
</evidence>
<dbReference type="PROSITE" id="PS50112">
    <property type="entry name" value="PAS"/>
    <property type="match status" value="1"/>
</dbReference>
<name>A0A447TEH1_CHRVL</name>
<dbReference type="Gene3D" id="3.30.450.20">
    <property type="entry name" value="PAS domain"/>
    <property type="match status" value="2"/>
</dbReference>
<organism evidence="4 5">
    <name type="scientific">Chromobacterium violaceum</name>
    <dbReference type="NCBI Taxonomy" id="536"/>
    <lineage>
        <taxon>Bacteria</taxon>
        <taxon>Pseudomonadati</taxon>
        <taxon>Pseudomonadota</taxon>
        <taxon>Betaproteobacteria</taxon>
        <taxon>Neisseriales</taxon>
        <taxon>Chromobacteriaceae</taxon>
        <taxon>Chromobacterium</taxon>
    </lineage>
</organism>
<accession>A0A447TEH1</accession>
<feature type="region of interest" description="Disordered" evidence="1">
    <location>
        <begin position="254"/>
        <end position="284"/>
    </location>
</feature>
<evidence type="ECO:0000256" key="2">
    <source>
        <dbReference type="SAM" id="Phobius"/>
    </source>
</evidence>
<feature type="domain" description="PAS" evidence="3">
    <location>
        <begin position="200"/>
        <end position="251"/>
    </location>
</feature>
<keyword evidence="2" id="KW-0812">Transmembrane</keyword>
<dbReference type="EMBL" id="LR134182">
    <property type="protein sequence ID" value="VEB43283.1"/>
    <property type="molecule type" value="Genomic_DNA"/>
</dbReference>
<dbReference type="InterPro" id="IPR052155">
    <property type="entry name" value="Biofilm_reg_signaling"/>
</dbReference>
<reference evidence="4 5" key="1">
    <citation type="submission" date="2018-12" db="EMBL/GenBank/DDBJ databases">
        <authorList>
            <consortium name="Pathogen Informatics"/>
        </authorList>
    </citation>
    <scope>NUCLEOTIDE SEQUENCE [LARGE SCALE GENOMIC DNA]</scope>
    <source>
        <strain evidence="4 5">NCTC9695</strain>
    </source>
</reference>
<gene>
    <name evidence="4" type="ORF">NCTC9695_03739</name>
</gene>
<keyword evidence="2" id="KW-1133">Transmembrane helix</keyword>
<dbReference type="PANTHER" id="PTHR44757:SF2">
    <property type="entry name" value="BIOFILM ARCHITECTURE MAINTENANCE PROTEIN MBAA"/>
    <property type="match status" value="1"/>
</dbReference>
<dbReference type="NCBIfam" id="TIGR00229">
    <property type="entry name" value="sensory_box"/>
    <property type="match status" value="1"/>
</dbReference>
<dbReference type="PANTHER" id="PTHR44757">
    <property type="entry name" value="DIGUANYLATE CYCLASE DGCP"/>
    <property type="match status" value="1"/>
</dbReference>
<sequence>MIAAYAPVGDSGLAFSYKIRVADLLAPMRRDLEINALIMLALVVVGTLILRWRTSPLLREVLRSNQMAEMAAERFRNAAEANMDAFIIMEALRNTAGEVDDFRVVYLNAEAERMWRLRRDETIGRNWKALAAALDVPNHFESYRQVIDTGLPLSEEVPRAFDVSHPAWIHQEIVRAGDGISISVRDITQKKLAELDLVLREALLKTVTDSIPALVAFVDADQRYRYCNKTYTRLFGIPPEQVIGREMRDFLARKATRRSAPRGTGAARASGVLRDGNASARQPRYVEAATSRNNMRTARCRGST</sequence>
<dbReference type="InterPro" id="IPR000014">
    <property type="entry name" value="PAS"/>
</dbReference>
<evidence type="ECO:0000313" key="5">
    <source>
        <dbReference type="Proteomes" id="UP000275777"/>
    </source>
</evidence>
<keyword evidence="2" id="KW-0472">Membrane</keyword>
<evidence type="ECO:0000259" key="3">
    <source>
        <dbReference type="PROSITE" id="PS50112"/>
    </source>
</evidence>